<evidence type="ECO:0000313" key="1">
    <source>
        <dbReference type="EMBL" id="MQL99441.1"/>
    </source>
</evidence>
<sequence length="220" mass="24645">MKVGWLNPRIEGAENGLFDATKFGVSPAFPFPLPPPFSIFLPFYLKTPCLLLFHFSYSRFLPSVPYSANVHCASLLLRKRELLTSSPFDPGVRLGAVRDQAEVLFNLCHDCHPEILGLHLGQLLHSSAHQKIRAMLALTSGGELWPRLRPSTQPDLKSLLLASVQREEVKSISKKLCDTVLVDEAKRSLFSELEKGSITQLHLGVLLQSEVRKPRRQLDP</sequence>
<dbReference type="Proteomes" id="UP000652761">
    <property type="component" value="Unassembled WGS sequence"/>
</dbReference>
<name>A0A843VQP4_COLES</name>
<dbReference type="Gene3D" id="1.25.10.10">
    <property type="entry name" value="Leucine-rich Repeat Variant"/>
    <property type="match status" value="1"/>
</dbReference>
<organism evidence="1 2">
    <name type="scientific">Colocasia esculenta</name>
    <name type="common">Wild taro</name>
    <name type="synonym">Arum esculentum</name>
    <dbReference type="NCBI Taxonomy" id="4460"/>
    <lineage>
        <taxon>Eukaryota</taxon>
        <taxon>Viridiplantae</taxon>
        <taxon>Streptophyta</taxon>
        <taxon>Embryophyta</taxon>
        <taxon>Tracheophyta</taxon>
        <taxon>Spermatophyta</taxon>
        <taxon>Magnoliopsida</taxon>
        <taxon>Liliopsida</taxon>
        <taxon>Araceae</taxon>
        <taxon>Aroideae</taxon>
        <taxon>Colocasieae</taxon>
        <taxon>Colocasia</taxon>
    </lineage>
</organism>
<dbReference type="OrthoDB" id="1722577at2759"/>
<dbReference type="AlphaFoldDB" id="A0A843VQP4"/>
<dbReference type="EMBL" id="NMUH01002353">
    <property type="protein sequence ID" value="MQL99441.1"/>
    <property type="molecule type" value="Genomic_DNA"/>
</dbReference>
<accession>A0A843VQP4</accession>
<evidence type="ECO:0000313" key="2">
    <source>
        <dbReference type="Proteomes" id="UP000652761"/>
    </source>
</evidence>
<gene>
    <name evidence="1" type="ORF">Taro_032171</name>
</gene>
<comment type="caution">
    <text evidence="1">The sequence shown here is derived from an EMBL/GenBank/DDBJ whole genome shotgun (WGS) entry which is preliminary data.</text>
</comment>
<reference evidence="1" key="1">
    <citation type="submission" date="2017-07" db="EMBL/GenBank/DDBJ databases">
        <title>Taro Niue Genome Assembly and Annotation.</title>
        <authorList>
            <person name="Atibalentja N."/>
            <person name="Keating K."/>
            <person name="Fields C.J."/>
        </authorList>
    </citation>
    <scope>NUCLEOTIDE SEQUENCE</scope>
    <source>
        <strain evidence="1">Niue_2</strain>
        <tissue evidence="1">Leaf</tissue>
    </source>
</reference>
<protein>
    <submittedName>
        <fullName evidence="1">Uncharacterized protein</fullName>
    </submittedName>
</protein>
<proteinExistence type="predicted"/>
<keyword evidence="2" id="KW-1185">Reference proteome</keyword>
<dbReference type="InterPro" id="IPR011989">
    <property type="entry name" value="ARM-like"/>
</dbReference>